<evidence type="ECO:0000313" key="2">
    <source>
        <dbReference type="EMBL" id="OYQ47410.1"/>
    </source>
</evidence>
<protein>
    <recommendedName>
        <fullName evidence="4">Ig-like domain-containing protein</fullName>
    </recommendedName>
</protein>
<comment type="caution">
    <text evidence="2">The sequence shown here is derived from an EMBL/GenBank/DDBJ whole genome shotgun (WGS) entry which is preliminary data.</text>
</comment>
<evidence type="ECO:0000256" key="1">
    <source>
        <dbReference type="SAM" id="SignalP"/>
    </source>
</evidence>
<dbReference type="Proteomes" id="UP000216035">
    <property type="component" value="Unassembled WGS sequence"/>
</dbReference>
<dbReference type="NCBIfam" id="TIGR04131">
    <property type="entry name" value="Bac_Flav_CTERM"/>
    <property type="match status" value="1"/>
</dbReference>
<gene>
    <name evidence="2" type="ORF">CHX27_03130</name>
</gene>
<evidence type="ECO:0000313" key="3">
    <source>
        <dbReference type="Proteomes" id="UP000216035"/>
    </source>
</evidence>
<sequence length="1936" mass="204654">MKKTFILLAFLSCIMGFSQGITVDATTYTPAQLVNDVLINSPCVAAQNVVASTGTNFGSTNGIGYFENLNPNFPFSRGVILTTGNVLNSPSPNNTTLSDGSNTWPGDTTLENILLTQNGVSINSINATSLTFEFTPKTPSFDFRFVFASEEYGTSQCDFSDAFAFILYNKTLDPGLTNGINLAVINGNTAVSVATIRDNEYNPLCTSENESFFGAFNGPGFGPAINYNGQTIPLTASATGLNTSHVYVIKIVIADGNDNTSFDSAIFLEANSLNVGQNVLGIDYVPANNNAICAGATLPTLNAAGLLAGTTYTWAQNGTTIAGAVNSTLVLQGNPSISPLVAGENRFSVTYVEPGCTAITDEIIVFLYPAINALATVPNIHVCDTGATNYTFDLSKNTPIILSSNTPAAGDDLPADTIIRYYETQAAADAGLTTNALPLSYSIPFNQNNKVIYVRIQANGTPCYVVRTFTLRIITAPVIATAPQNITVCARNSTDTPPRGIINLTATGPTLNPNIGYTNQILGSQDPTAYVVTYHTTLAGATSTINNTTNRLTPTGTNLISQSRTIFVRIQNISDPSCFANAQFQLTVTPLAQVDDLPDVVVCTSYTLPAHTFAGAEYRTAANGGGTVLNVGTVINNSTTVYIWNATGGCPGSSSFTVTKADLPAITPVDDTVCTSYTLPSIPYGAYFNNAAGTGTPIAAGSTLTDATNNLFVVFTDNSVTPPCTISEPFTINVIPFTPLPDYQNQFACSSYTLPPAGNGGTYYNGPNKTGGIVAPNTVINTVGVRTIYVYKESNTSPVNCTSEKSFTVTIGFSSITPPADVNSCSSYTLPPPPFGEYRDAPAGGGNVISPNTILSAPLTTVYIYVPGQTCLNNLSFDVTVNVAALPTIPDVGPVCDIYTLPELGLGGQYRTESGGTGSVRPVGFPITTPGVTTLYYYKQGAAAGCFVEEEFTVTINQSPQISPRPQEVIRCNQSFFLDDLAFGEYYDNPGGPSASNPVLPPGFEITSDNTIYVYSNSSDPGNTCFQEYSIDVFITNTTVTDIADVFKCDTDNYVLPAIVGPGTYYTAPNGPNGTGTALAAGFAPPVGTNTYYVYAENNNRIACSDEDSFTVTIYQTPTVATITPVTQCDSYILPAPPAPATRWFTLPGGPTVTNNVERLPGFNVTTTTTLYAYAESGTAATQICFDDEPFVITINQTPNIPTQAAVYACDSYTVPAPPAPATKWFTDNTGTGTEITVGTTITTSTTIYAYAETATAPNCFEYEPLSITIYNTPVVTPIAPVTVCDSYTLLAPPAPATRWFTLPGGPTVPGNVERLAGFNVTVTTTLYAYAESGTTATQICFDDEPFVITINNSPVVPAIAPAFACDTYILPAPPAPATRWFTQPGGPSNAANTELFAGNSILNSTTIYAYADTGTVPNCTDEEAFNITITTTPIINPADIQNINTCATSYALPNLTTPGANYYAGPNGTGGVIAPGTVYTSNAQVYVYAVNGTAPNTCPSANESFNITFYNVDEVPDATVCGSYILLPLNTPGAAYYNAPNGGGGQIPVGSVINSTSTIYVYGTAPFTPACPSETSFIVTVNPSAVANPVPQNLLRVCDSDSNPNDFITAFDLDTLTASILGSQDPTFYSVEYYPSPEDADFQTNEIVTDNGPLTDTSLSTVYARVSDGSTSGCEDIEPITITVIPQPASDPLSGIICTDVVTGQITLPVIESGYSSSFYNFNWTDDAGVTVATTPNFSPSAAGDYQLVITAQGITGCESTPIPVRVIESARPAEVTFETLGWFTNSQTIRVLTNPADNGTRFLYSIDGQPAQSSNVFTNVPSGVHEIVVSDVNGCGSLPLPITIELVDSMKYFTPNGDGINDRWTIKGFDPSNPAQVFIYDRFGRLLTQIYTDGDGWDGTVAGQPLPGTDYWFTIQYVENGVLKEYKSHFSLIR</sequence>
<keyword evidence="3" id="KW-1185">Reference proteome</keyword>
<dbReference type="InterPro" id="IPR026341">
    <property type="entry name" value="T9SS_type_B"/>
</dbReference>
<feature type="chain" id="PRO_5012016263" description="Ig-like domain-containing protein" evidence="1">
    <location>
        <begin position="21"/>
        <end position="1936"/>
    </location>
</feature>
<dbReference type="InterPro" id="IPR049804">
    <property type="entry name" value="Choice_anch_L"/>
</dbReference>
<keyword evidence="1" id="KW-0732">Signal</keyword>
<reference evidence="2 3" key="1">
    <citation type="submission" date="2017-07" db="EMBL/GenBank/DDBJ databases">
        <title>Flavobacterium cyanobacteriorum sp. nov., isolated from cyanobacterial aggregates in a eutrophic lake.</title>
        <authorList>
            <person name="Cai H."/>
        </authorList>
    </citation>
    <scope>NUCLEOTIDE SEQUENCE [LARGE SCALE GENOMIC DNA]</scope>
    <source>
        <strain evidence="2 3">TH167</strain>
    </source>
</reference>
<name>A0A256A2Z5_9FLAO</name>
<organism evidence="2 3">
    <name type="scientific">Flavobacterium aurantiibacter</name>
    <dbReference type="NCBI Taxonomy" id="2023067"/>
    <lineage>
        <taxon>Bacteria</taxon>
        <taxon>Pseudomonadati</taxon>
        <taxon>Bacteroidota</taxon>
        <taxon>Flavobacteriia</taxon>
        <taxon>Flavobacteriales</taxon>
        <taxon>Flavobacteriaceae</taxon>
        <taxon>Flavobacterium</taxon>
    </lineage>
</organism>
<accession>A0A256A2Z5</accession>
<dbReference type="Pfam" id="PF13585">
    <property type="entry name" value="CHU_C"/>
    <property type="match status" value="1"/>
</dbReference>
<proteinExistence type="predicted"/>
<dbReference type="OrthoDB" id="9765926at2"/>
<evidence type="ECO:0008006" key="4">
    <source>
        <dbReference type="Google" id="ProtNLM"/>
    </source>
</evidence>
<dbReference type="EMBL" id="NOXX01000145">
    <property type="protein sequence ID" value="OYQ47410.1"/>
    <property type="molecule type" value="Genomic_DNA"/>
</dbReference>
<dbReference type="NCBIfam" id="NF038133">
    <property type="entry name" value="choice_anch_L"/>
    <property type="match status" value="1"/>
</dbReference>
<feature type="signal peptide" evidence="1">
    <location>
        <begin position="1"/>
        <end position="20"/>
    </location>
</feature>
<dbReference type="RefSeq" id="WP_094485313.1">
    <property type="nucleotide sequence ID" value="NZ_NOXX01000145.1"/>
</dbReference>